<gene>
    <name evidence="3" type="ORF">QWY20_01810</name>
</gene>
<dbReference type="PROSITE" id="PS51257">
    <property type="entry name" value="PROKAR_LIPOPROTEIN"/>
    <property type="match status" value="1"/>
</dbReference>
<feature type="signal peptide" evidence="1">
    <location>
        <begin position="1"/>
        <end position="18"/>
    </location>
</feature>
<dbReference type="Pfam" id="PF17680">
    <property type="entry name" value="FlgO"/>
    <property type="match status" value="1"/>
</dbReference>
<protein>
    <submittedName>
        <fullName evidence="3">FlgO family outer membrane protein</fullName>
    </submittedName>
</protein>
<dbReference type="EMBL" id="JAUHLI010000001">
    <property type="protein sequence ID" value="MEE2000175.1"/>
    <property type="molecule type" value="Genomic_DNA"/>
</dbReference>
<organism evidence="3 4">
    <name type="scientific">Alkalimonas cellulosilytica</name>
    <dbReference type="NCBI Taxonomy" id="3058395"/>
    <lineage>
        <taxon>Bacteria</taxon>
        <taxon>Pseudomonadati</taxon>
        <taxon>Pseudomonadota</taxon>
        <taxon>Gammaproteobacteria</taxon>
        <taxon>Alkalimonas</taxon>
    </lineage>
</organism>
<keyword evidence="1" id="KW-0732">Signal</keyword>
<evidence type="ECO:0000313" key="3">
    <source>
        <dbReference type="EMBL" id="MEE2000175.1"/>
    </source>
</evidence>
<evidence type="ECO:0000259" key="2">
    <source>
        <dbReference type="Pfam" id="PF17680"/>
    </source>
</evidence>
<dbReference type="RefSeq" id="WP_330127321.1">
    <property type="nucleotide sequence ID" value="NZ_JAUHLI010000001.1"/>
</dbReference>
<evidence type="ECO:0000256" key="1">
    <source>
        <dbReference type="SAM" id="SignalP"/>
    </source>
</evidence>
<sequence length="212" mass="23648">MHRLLLLTMLLLSPILLSGCSQLSFCRDDHCQHMEHDPAKLPEPASWYRQPVASSNHASDAAWLPYLPQSQKRLQHYVDQLAYQLAQSDAIKAQRIVISSFVELDESLTQSTPLGNQLAELLRTALPQHGILVVEHKLTSQLWVGAQGDFALSRDTRLLARQLQMDAVLTGTLITTERGMEVQARVVQLDAQTISSSASAFIPHLVLNQIRP</sequence>
<name>A0ABU7J0Z6_9GAMM</name>
<accession>A0ABU7J0Z6</accession>
<keyword evidence="4" id="KW-1185">Reference proteome</keyword>
<feature type="chain" id="PRO_5046276220" evidence="1">
    <location>
        <begin position="19"/>
        <end position="212"/>
    </location>
</feature>
<dbReference type="InterPro" id="IPR041215">
    <property type="entry name" value="FlgO_dom"/>
</dbReference>
<evidence type="ECO:0000313" key="4">
    <source>
        <dbReference type="Proteomes" id="UP001336314"/>
    </source>
</evidence>
<feature type="domain" description="FlgO" evidence="2">
    <location>
        <begin position="79"/>
        <end position="205"/>
    </location>
</feature>
<dbReference type="Proteomes" id="UP001336314">
    <property type="component" value="Unassembled WGS sequence"/>
</dbReference>
<proteinExistence type="predicted"/>
<comment type="caution">
    <text evidence="3">The sequence shown here is derived from an EMBL/GenBank/DDBJ whole genome shotgun (WGS) entry which is preliminary data.</text>
</comment>
<reference evidence="3 4" key="1">
    <citation type="submission" date="2023-07" db="EMBL/GenBank/DDBJ databases">
        <title>Alkalimonas sp., MEB108 novel, alkaliphilic bacterium isolated from Lonar Lake, India.</title>
        <authorList>
            <person name="Joshi A."/>
            <person name="Thite S."/>
        </authorList>
    </citation>
    <scope>NUCLEOTIDE SEQUENCE [LARGE SCALE GENOMIC DNA]</scope>
    <source>
        <strain evidence="3 4">MEB108</strain>
    </source>
</reference>